<evidence type="ECO:0000256" key="2">
    <source>
        <dbReference type="ARBA" id="ARBA00008694"/>
    </source>
</evidence>
<feature type="domain" description="C2H2-type" evidence="15">
    <location>
        <begin position="913"/>
        <end position="941"/>
    </location>
</feature>
<keyword evidence="6 13" id="KW-0863">Zinc-finger</keyword>
<dbReference type="PANTHER" id="PTHR47772:SF13">
    <property type="entry name" value="GASTRULA ZINC FINGER PROTEIN XLCGF49.1-LIKE-RELATED"/>
    <property type="match status" value="1"/>
</dbReference>
<feature type="domain" description="C2H2-type" evidence="15">
    <location>
        <begin position="742"/>
        <end position="770"/>
    </location>
</feature>
<proteinExistence type="inferred from homology"/>
<evidence type="ECO:0000256" key="5">
    <source>
        <dbReference type="ARBA" id="ARBA00022737"/>
    </source>
</evidence>
<dbReference type="SMART" id="SM00355">
    <property type="entry name" value="ZnF_C2H2"/>
    <property type="match status" value="12"/>
</dbReference>
<dbReference type="InterPro" id="IPR000182">
    <property type="entry name" value="GNAT_dom"/>
</dbReference>
<dbReference type="GO" id="GO:0006355">
    <property type="term" value="P:regulation of DNA-templated transcription"/>
    <property type="evidence" value="ECO:0007669"/>
    <property type="project" value="InterPro"/>
</dbReference>
<feature type="domain" description="C2H2-type" evidence="15">
    <location>
        <begin position="885"/>
        <end position="912"/>
    </location>
</feature>
<dbReference type="GO" id="GO:0008270">
    <property type="term" value="F:zinc ion binding"/>
    <property type="evidence" value="ECO:0007669"/>
    <property type="project" value="UniProtKB-KW"/>
</dbReference>
<feature type="compositionally biased region" description="Basic and acidic residues" evidence="14">
    <location>
        <begin position="945"/>
        <end position="954"/>
    </location>
</feature>
<reference evidence="17 18" key="1">
    <citation type="submission" date="2017-12" db="EMBL/GenBank/DDBJ databases">
        <title>Integrating genomic resources of turbot (Scophthalmus maximus) in depth evaluation of genetic and physical mapping variation across individuals.</title>
        <authorList>
            <person name="Martinez P."/>
        </authorList>
    </citation>
    <scope>NUCLEOTIDE SEQUENCE [LARGE SCALE GENOMIC DNA]</scope>
</reference>
<feature type="domain" description="C2H2-type" evidence="15">
    <location>
        <begin position="771"/>
        <end position="798"/>
    </location>
</feature>
<dbReference type="Proteomes" id="UP000246464">
    <property type="component" value="Chromosome 4"/>
</dbReference>
<accession>A0A2U9B8K0</accession>
<feature type="domain" description="C2H2-type" evidence="15">
    <location>
        <begin position="641"/>
        <end position="663"/>
    </location>
</feature>
<keyword evidence="8" id="KW-0805">Transcription regulation</keyword>
<dbReference type="STRING" id="52904.ENSSMAP00000020332"/>
<evidence type="ECO:0000256" key="14">
    <source>
        <dbReference type="SAM" id="MobiDB-lite"/>
    </source>
</evidence>
<feature type="domain" description="C2H2-type" evidence="15">
    <location>
        <begin position="1001"/>
        <end position="1029"/>
    </location>
</feature>
<organism evidence="17 18">
    <name type="scientific">Scophthalmus maximus</name>
    <name type="common">Turbot</name>
    <name type="synonym">Psetta maxima</name>
    <dbReference type="NCBI Taxonomy" id="52904"/>
    <lineage>
        <taxon>Eukaryota</taxon>
        <taxon>Metazoa</taxon>
        <taxon>Chordata</taxon>
        <taxon>Craniata</taxon>
        <taxon>Vertebrata</taxon>
        <taxon>Euteleostomi</taxon>
        <taxon>Actinopterygii</taxon>
        <taxon>Neopterygii</taxon>
        <taxon>Teleostei</taxon>
        <taxon>Neoteleostei</taxon>
        <taxon>Acanthomorphata</taxon>
        <taxon>Carangaria</taxon>
        <taxon>Pleuronectiformes</taxon>
        <taxon>Pleuronectoidei</taxon>
        <taxon>Scophthalmidae</taxon>
        <taxon>Scophthalmus</taxon>
    </lineage>
</organism>
<evidence type="ECO:0000256" key="12">
    <source>
        <dbReference type="ARBA" id="ARBA00023315"/>
    </source>
</evidence>
<dbReference type="PANTHER" id="PTHR47772">
    <property type="entry name" value="ZINC FINGER PROTEIN 200"/>
    <property type="match status" value="1"/>
</dbReference>
<dbReference type="SUPFAM" id="SSF55729">
    <property type="entry name" value="Acyl-CoA N-acyltransferases (Nat)"/>
    <property type="match status" value="1"/>
</dbReference>
<keyword evidence="7" id="KW-0862">Zinc</keyword>
<evidence type="ECO:0000256" key="1">
    <source>
        <dbReference type="ARBA" id="ARBA00004123"/>
    </source>
</evidence>
<dbReference type="GO" id="GO:0003677">
    <property type="term" value="F:DNA binding"/>
    <property type="evidence" value="ECO:0007669"/>
    <property type="project" value="UniProtKB-KW"/>
</dbReference>
<dbReference type="FunFam" id="3.30.160.60:FF:000209">
    <property type="entry name" value="Zinc finger protein 711"/>
    <property type="match status" value="1"/>
</dbReference>
<keyword evidence="9" id="KW-0238">DNA-binding</keyword>
<evidence type="ECO:0000256" key="7">
    <source>
        <dbReference type="ARBA" id="ARBA00022833"/>
    </source>
</evidence>
<sequence>MAKFILRKAEPKDVPDILRLIKELAKFEEMEEQVRLTEKDLLDDGFGDHPFYHCLVAEVPKEQSRDGYTVIAFAMYYFTYDPWIGKLLYLEDFFVMSEFRGLGIGSKILQVLSETAMKTRCSSMHFIVAENNTKSIEFYKRRGATDLSSEEGWRLFEIEKEELLKMNLLQPRGHELIRLNTPALASTHGVRAAVLGARPVGSCRCDLHRRPSAFSCRSRAVTCRADGGLGAGGAGGCSTTRSGSRRPCFACTRAPEATRDPSFSAPVRPAQITQNPRLNPARVWGNQAAWGSRDADRGIPAAHTCGQLETLPLITSSAFYNVKCRMNGVRGRNDRPDEGGAGGQEFVVELQETVLVSEGDGEGMAVHRFAPEELVIQDAVEDVVSEYVHCDEDEDVAVETCVMALEGEEEGVAMGDIPEDGLDSEQQEDDQDGCGDYLMISLDEAGKMVSEDGTEVTVEGAVEDQEVEKDEDGQEVIKVYIFKADSGEDDMGESVDVSDGDTEGVSLTESSGQVLREKMVYMSVGDSHHNQGNHGGSKVTDEVYMEVVVGGEEPVTHDRSYDSVSLSKDFMPLAWAAAYGADDSESCENRNGAASALLHIDESDGVDEINRQRNKSRRRSEPRQVQTAIIIGPYGQPLTVYPCMLCGKKFKSRGFLKRHTKNHHQDVLTRKKYQCTDCEFTTNKKASLHNHMEVHALSSKAPFECEMCGKEFHQQAALFSHRLQHHHREPKSQPPPTPTKMHKCKFCDYETAEQGLLNRHLLAVHSKSFPHICVECGKGFRHPSELKKHMRTHTGEKPYSCLYCDYKSADSSNLKTHIKTKHSKEMPYKCERCFQTFAEEEELMQHSLTHEENKTHHCAHCDHKSSNSSDLKRHIISVHTKDYPHKCAVCGKGFHRPSELKKHSVAHRTKKLHQCRHCNFKIADPFVLSRHILSVHTKEQQASPEKSESKRTETHTPVVSPKKSAPSASSGAGTPARVSAASLASSVTVVIGKGQKERRIYQCQYCDYSTGDASGFKRHVISIHTKDYPHRCEICSKGFRRPSEKNQHIMRHHKDMAQAE</sequence>
<keyword evidence="5" id="KW-0677">Repeat</keyword>
<gene>
    <name evidence="17" type="ORF">SMAX5B_003988</name>
</gene>
<dbReference type="Pfam" id="PF00583">
    <property type="entry name" value="Acetyltransf_1"/>
    <property type="match status" value="1"/>
</dbReference>
<dbReference type="GO" id="GO:0006595">
    <property type="term" value="P:polyamine metabolic process"/>
    <property type="evidence" value="ECO:0007669"/>
    <property type="project" value="UniProtKB-ARBA"/>
</dbReference>
<evidence type="ECO:0000259" key="16">
    <source>
        <dbReference type="PROSITE" id="PS51186"/>
    </source>
</evidence>
<dbReference type="AlphaFoldDB" id="A0A2U9B8K0"/>
<keyword evidence="11" id="KW-0539">Nucleus</keyword>
<name>A0A2U9B8K0_SCOMX</name>
<feature type="domain" description="C2H2-type" evidence="15">
    <location>
        <begin position="828"/>
        <end position="855"/>
    </location>
</feature>
<evidence type="ECO:0000256" key="10">
    <source>
        <dbReference type="ARBA" id="ARBA00023163"/>
    </source>
</evidence>
<dbReference type="FunFam" id="3.40.630.30:FF:000011">
    <property type="entry name" value="Diamine acetyltransferase 1"/>
    <property type="match status" value="1"/>
</dbReference>
<dbReference type="Pfam" id="PF13909">
    <property type="entry name" value="zf-H2C2_5"/>
    <property type="match status" value="1"/>
</dbReference>
<dbReference type="GO" id="GO:0005634">
    <property type="term" value="C:nucleus"/>
    <property type="evidence" value="ECO:0007669"/>
    <property type="project" value="UniProtKB-SubCell"/>
</dbReference>
<dbReference type="Pfam" id="PF04704">
    <property type="entry name" value="Zfx_Zfy_act"/>
    <property type="match status" value="1"/>
</dbReference>
<keyword evidence="12" id="KW-0012">Acyltransferase</keyword>
<dbReference type="FunFam" id="3.30.160.60:FF:000587">
    <property type="entry name" value="Zinc finger protein 711"/>
    <property type="match status" value="1"/>
</dbReference>
<keyword evidence="10" id="KW-0804">Transcription</keyword>
<feature type="region of interest" description="Disordered" evidence="14">
    <location>
        <begin position="937"/>
        <end position="975"/>
    </location>
</feature>
<dbReference type="SUPFAM" id="SSF57667">
    <property type="entry name" value="beta-beta-alpha zinc fingers"/>
    <property type="match status" value="7"/>
</dbReference>
<dbReference type="Gene3D" id="3.40.630.30">
    <property type="match status" value="1"/>
</dbReference>
<dbReference type="PROSITE" id="PS50157">
    <property type="entry name" value="ZINC_FINGER_C2H2_2"/>
    <property type="match status" value="12"/>
</dbReference>
<comment type="subcellular location">
    <subcellularLocation>
        <location evidence="1">Nucleus</location>
    </subcellularLocation>
</comment>
<feature type="compositionally biased region" description="Low complexity" evidence="14">
    <location>
        <begin position="956"/>
        <end position="975"/>
    </location>
</feature>
<feature type="domain" description="C2H2-type" evidence="15">
    <location>
        <begin position="673"/>
        <end position="700"/>
    </location>
</feature>
<dbReference type="Pfam" id="PF00096">
    <property type="entry name" value="zf-C2H2"/>
    <property type="match status" value="4"/>
</dbReference>
<feature type="domain" description="C2H2-type" evidence="15">
    <location>
        <begin position="799"/>
        <end position="827"/>
    </location>
</feature>
<evidence type="ECO:0000256" key="13">
    <source>
        <dbReference type="PROSITE-ProRule" id="PRU00042"/>
    </source>
</evidence>
<dbReference type="PROSITE" id="PS00028">
    <property type="entry name" value="ZINC_FINGER_C2H2_1"/>
    <property type="match status" value="6"/>
</dbReference>
<keyword evidence="3" id="KW-0808">Transferase</keyword>
<feature type="compositionally biased region" description="Acidic residues" evidence="14">
    <location>
        <begin position="489"/>
        <end position="502"/>
    </location>
</feature>
<dbReference type="CDD" id="cd04301">
    <property type="entry name" value="NAT_SF"/>
    <property type="match status" value="1"/>
</dbReference>
<dbReference type="EMBL" id="CP026246">
    <property type="protein sequence ID" value="AWP00112.1"/>
    <property type="molecule type" value="Genomic_DNA"/>
</dbReference>
<feature type="domain" description="N-acetyltransferase" evidence="16">
    <location>
        <begin position="4"/>
        <end position="165"/>
    </location>
</feature>
<dbReference type="FunFam" id="3.30.160.60:FF:000054">
    <property type="entry name" value="Zinc finger protein 711"/>
    <property type="match status" value="1"/>
</dbReference>
<feature type="domain" description="C2H2-type" evidence="15">
    <location>
        <begin position="856"/>
        <end position="884"/>
    </location>
</feature>
<evidence type="ECO:0000313" key="17">
    <source>
        <dbReference type="EMBL" id="AWP00112.1"/>
    </source>
</evidence>
<dbReference type="InterPro" id="IPR013087">
    <property type="entry name" value="Znf_C2H2_type"/>
</dbReference>
<evidence type="ECO:0000313" key="18">
    <source>
        <dbReference type="Proteomes" id="UP000246464"/>
    </source>
</evidence>
<evidence type="ECO:0000256" key="11">
    <source>
        <dbReference type="ARBA" id="ARBA00023242"/>
    </source>
</evidence>
<evidence type="ECO:0000256" key="3">
    <source>
        <dbReference type="ARBA" id="ARBA00022679"/>
    </source>
</evidence>
<evidence type="ECO:0000256" key="9">
    <source>
        <dbReference type="ARBA" id="ARBA00023125"/>
    </source>
</evidence>
<feature type="region of interest" description="Disordered" evidence="14">
    <location>
        <begin position="489"/>
        <end position="510"/>
    </location>
</feature>
<dbReference type="GO" id="GO:0016747">
    <property type="term" value="F:acyltransferase activity, transferring groups other than amino-acyl groups"/>
    <property type="evidence" value="ECO:0007669"/>
    <property type="project" value="InterPro"/>
</dbReference>
<feature type="domain" description="C2H2-type" evidence="15">
    <location>
        <begin position="703"/>
        <end position="730"/>
    </location>
</feature>
<dbReference type="InterPro" id="IPR050636">
    <property type="entry name" value="C2H2-ZF_domain-containing"/>
</dbReference>
<evidence type="ECO:0000259" key="15">
    <source>
        <dbReference type="PROSITE" id="PS50157"/>
    </source>
</evidence>
<dbReference type="InterPro" id="IPR016181">
    <property type="entry name" value="Acyl_CoA_acyltransferase"/>
</dbReference>
<comment type="similarity">
    <text evidence="2">Belongs to the acetyltransferase family.</text>
</comment>
<protein>
    <submittedName>
        <fullName evidence="17">Putative zinc finger Y-chromosomal protein 1-like</fullName>
    </submittedName>
</protein>
<dbReference type="PROSITE" id="PS51186">
    <property type="entry name" value="GNAT"/>
    <property type="match status" value="1"/>
</dbReference>
<keyword evidence="18" id="KW-1185">Reference proteome</keyword>
<dbReference type="FunFam" id="3.30.160.60:FF:000461">
    <property type="entry name" value="Zinc finger X-chromosomal protein-like protein"/>
    <property type="match status" value="1"/>
</dbReference>
<evidence type="ECO:0000256" key="6">
    <source>
        <dbReference type="ARBA" id="ARBA00022771"/>
    </source>
</evidence>
<keyword evidence="4" id="KW-0479">Metal-binding</keyword>
<dbReference type="InterPro" id="IPR036236">
    <property type="entry name" value="Znf_C2H2_sf"/>
</dbReference>
<dbReference type="Gene3D" id="3.30.160.60">
    <property type="entry name" value="Classic Zinc Finger"/>
    <property type="match status" value="7"/>
</dbReference>
<evidence type="ECO:0000256" key="4">
    <source>
        <dbReference type="ARBA" id="ARBA00022723"/>
    </source>
</evidence>
<dbReference type="InterPro" id="IPR006794">
    <property type="entry name" value="Transcrp_activ_Zfx/Zfy-dom"/>
</dbReference>
<dbReference type="FunFam" id="3.30.160.60:FF:000446">
    <property type="entry name" value="Zinc finger protein"/>
    <property type="match status" value="1"/>
</dbReference>
<evidence type="ECO:0000256" key="8">
    <source>
        <dbReference type="ARBA" id="ARBA00023015"/>
    </source>
</evidence>
<feature type="domain" description="C2H2-type" evidence="15">
    <location>
        <begin position="1030"/>
        <end position="1057"/>
    </location>
</feature>